<evidence type="ECO:0000313" key="2">
    <source>
        <dbReference type="Proteomes" id="UP000586042"/>
    </source>
</evidence>
<protein>
    <submittedName>
        <fullName evidence="1">Uncharacterized protein</fullName>
    </submittedName>
</protein>
<reference evidence="1 2" key="1">
    <citation type="submission" date="2020-06" db="EMBL/GenBank/DDBJ databases">
        <title>Nonomuraea sp. SMC257, a novel actinomycete isolated from soil.</title>
        <authorList>
            <person name="Chanama M."/>
        </authorList>
    </citation>
    <scope>NUCLEOTIDE SEQUENCE [LARGE SCALE GENOMIC DNA]</scope>
    <source>
        <strain evidence="1 2">SMC257</strain>
    </source>
</reference>
<keyword evidence="2" id="KW-1185">Reference proteome</keyword>
<dbReference type="RefSeq" id="WP_175589834.1">
    <property type="nucleotide sequence ID" value="NZ_JABWGN010000005.1"/>
</dbReference>
<comment type="caution">
    <text evidence="1">The sequence shown here is derived from an EMBL/GenBank/DDBJ whole genome shotgun (WGS) entry which is preliminary data.</text>
</comment>
<accession>A0A7Y6I6B9</accession>
<dbReference type="Proteomes" id="UP000586042">
    <property type="component" value="Unassembled WGS sequence"/>
</dbReference>
<name>A0A7Y6I6B9_9ACTN</name>
<dbReference type="EMBL" id="JABWGN010000005">
    <property type="protein sequence ID" value="NUW32369.1"/>
    <property type="molecule type" value="Genomic_DNA"/>
</dbReference>
<proteinExistence type="predicted"/>
<dbReference type="AlphaFoldDB" id="A0A7Y6I6B9"/>
<gene>
    <name evidence="1" type="ORF">HTZ77_13140</name>
</gene>
<organism evidence="1 2">
    <name type="scientific">Nonomuraea montanisoli</name>
    <dbReference type="NCBI Taxonomy" id="2741721"/>
    <lineage>
        <taxon>Bacteria</taxon>
        <taxon>Bacillati</taxon>
        <taxon>Actinomycetota</taxon>
        <taxon>Actinomycetes</taxon>
        <taxon>Streptosporangiales</taxon>
        <taxon>Streptosporangiaceae</taxon>
        <taxon>Nonomuraea</taxon>
    </lineage>
</organism>
<sequence length="168" mass="17685">MNPQAVDWAAIPGPTWYRPEDVVKAFADLLASPPREDLDEGHGIRSAVGNDHAGTLCPAAVAGTDVLLGVIADHPGPPRQIALCVLLDWWGCFHPEPGFETYTGQEGETIDVITAIVERVGRATGALRAIAERDPHAGGLIRELIAAHGQGWTVVGSSPDGNATDLRG</sequence>
<evidence type="ECO:0000313" key="1">
    <source>
        <dbReference type="EMBL" id="NUW32369.1"/>
    </source>
</evidence>